<evidence type="ECO:0000313" key="15">
    <source>
        <dbReference type="EMBL" id="SEM80491.1"/>
    </source>
</evidence>
<evidence type="ECO:0000256" key="1">
    <source>
        <dbReference type="ARBA" id="ARBA00004496"/>
    </source>
</evidence>
<dbReference type="FunFam" id="3.40.50.620:FF:000062">
    <property type="entry name" value="Arginine--tRNA ligase"/>
    <property type="match status" value="1"/>
</dbReference>
<dbReference type="EMBL" id="FOCG01000001">
    <property type="protein sequence ID" value="SEM80491.1"/>
    <property type="molecule type" value="Genomic_DNA"/>
</dbReference>
<dbReference type="GO" id="GO:0005737">
    <property type="term" value="C:cytoplasm"/>
    <property type="evidence" value="ECO:0007669"/>
    <property type="project" value="UniProtKB-SubCell"/>
</dbReference>
<proteinExistence type="inferred from homology"/>
<feature type="domain" description="Arginyl tRNA synthetase N-terminal" evidence="14">
    <location>
        <begin position="10"/>
        <end position="104"/>
    </location>
</feature>
<keyword evidence="7 11" id="KW-0067">ATP-binding</keyword>
<dbReference type="Gene3D" id="3.40.50.620">
    <property type="entry name" value="HUPs"/>
    <property type="match status" value="1"/>
</dbReference>
<dbReference type="SUPFAM" id="SSF52374">
    <property type="entry name" value="Nucleotidylyl transferase"/>
    <property type="match status" value="1"/>
</dbReference>
<dbReference type="InterPro" id="IPR009080">
    <property type="entry name" value="tRNAsynth_Ia_anticodon-bd"/>
</dbReference>
<dbReference type="SMART" id="SM01016">
    <property type="entry name" value="Arg_tRNA_synt_N"/>
    <property type="match status" value="1"/>
</dbReference>
<dbReference type="AlphaFoldDB" id="A0A1H8BBZ8"/>
<keyword evidence="5 11" id="KW-0436">Ligase</keyword>
<reference evidence="15 16" key="1">
    <citation type="submission" date="2016-10" db="EMBL/GenBank/DDBJ databases">
        <authorList>
            <person name="de Groot N.N."/>
        </authorList>
    </citation>
    <scope>NUCLEOTIDE SEQUENCE [LARGE SCALE GENOMIC DNA]</scope>
    <source>
        <strain evidence="15 16">CGMCC 1.5070</strain>
    </source>
</reference>
<accession>A0A1H8BBZ8</accession>
<evidence type="ECO:0000313" key="16">
    <source>
        <dbReference type="Proteomes" id="UP000199158"/>
    </source>
</evidence>
<dbReference type="InterPro" id="IPR005148">
    <property type="entry name" value="Arg-tRNA-synth_N"/>
</dbReference>
<evidence type="ECO:0000256" key="12">
    <source>
        <dbReference type="RuleBase" id="RU363038"/>
    </source>
</evidence>
<dbReference type="Pfam" id="PF05746">
    <property type="entry name" value="DALR_1"/>
    <property type="match status" value="1"/>
</dbReference>
<keyword evidence="4 11" id="KW-0963">Cytoplasm</keyword>
<comment type="similarity">
    <text evidence="2 11 12">Belongs to the class-I aminoacyl-tRNA synthetase family.</text>
</comment>
<dbReference type="RefSeq" id="WP_092753767.1">
    <property type="nucleotide sequence ID" value="NZ_FOCG01000001.1"/>
</dbReference>
<comment type="catalytic activity">
    <reaction evidence="10 11">
        <text>tRNA(Arg) + L-arginine + ATP = L-arginyl-tRNA(Arg) + AMP + diphosphate</text>
        <dbReference type="Rhea" id="RHEA:20301"/>
        <dbReference type="Rhea" id="RHEA-COMP:9658"/>
        <dbReference type="Rhea" id="RHEA-COMP:9673"/>
        <dbReference type="ChEBI" id="CHEBI:30616"/>
        <dbReference type="ChEBI" id="CHEBI:32682"/>
        <dbReference type="ChEBI" id="CHEBI:33019"/>
        <dbReference type="ChEBI" id="CHEBI:78442"/>
        <dbReference type="ChEBI" id="CHEBI:78513"/>
        <dbReference type="ChEBI" id="CHEBI:456215"/>
        <dbReference type="EC" id="6.1.1.19"/>
    </reaction>
</comment>
<protein>
    <recommendedName>
        <fullName evidence="11">Arginine--tRNA ligase</fullName>
        <ecNumber evidence="11">6.1.1.19</ecNumber>
    </recommendedName>
    <alternativeName>
        <fullName evidence="11">Arginyl-tRNA synthetase</fullName>
        <shortName evidence="11">ArgRS</shortName>
    </alternativeName>
</protein>
<evidence type="ECO:0000259" key="13">
    <source>
        <dbReference type="SMART" id="SM00836"/>
    </source>
</evidence>
<dbReference type="OrthoDB" id="9805987at2"/>
<dbReference type="STRING" id="474960.SAMN05216180_1824"/>
<dbReference type="InterPro" id="IPR035684">
    <property type="entry name" value="ArgRS_core"/>
</dbReference>
<dbReference type="HAMAP" id="MF_00123">
    <property type="entry name" value="Arg_tRNA_synth"/>
    <property type="match status" value="1"/>
</dbReference>
<dbReference type="PROSITE" id="PS00178">
    <property type="entry name" value="AA_TRNA_LIGASE_I"/>
    <property type="match status" value="1"/>
</dbReference>
<dbReference type="EC" id="6.1.1.19" evidence="11"/>
<evidence type="ECO:0000256" key="5">
    <source>
        <dbReference type="ARBA" id="ARBA00022598"/>
    </source>
</evidence>
<dbReference type="SMART" id="SM00836">
    <property type="entry name" value="DALR_1"/>
    <property type="match status" value="1"/>
</dbReference>
<comment type="subcellular location">
    <subcellularLocation>
        <location evidence="1 11">Cytoplasm</location>
    </subcellularLocation>
</comment>
<dbReference type="InterPro" id="IPR008909">
    <property type="entry name" value="DALR_anticod-bd"/>
</dbReference>
<evidence type="ECO:0000256" key="2">
    <source>
        <dbReference type="ARBA" id="ARBA00005594"/>
    </source>
</evidence>
<evidence type="ECO:0000256" key="7">
    <source>
        <dbReference type="ARBA" id="ARBA00022840"/>
    </source>
</evidence>
<keyword evidence="8 11" id="KW-0648">Protein biosynthesis</keyword>
<evidence type="ECO:0000256" key="11">
    <source>
        <dbReference type="HAMAP-Rule" id="MF_00123"/>
    </source>
</evidence>
<dbReference type="GO" id="GO:0006420">
    <property type="term" value="P:arginyl-tRNA aminoacylation"/>
    <property type="evidence" value="ECO:0007669"/>
    <property type="project" value="UniProtKB-UniRule"/>
</dbReference>
<keyword evidence="16" id="KW-1185">Reference proteome</keyword>
<dbReference type="SUPFAM" id="SSF47323">
    <property type="entry name" value="Anticodon-binding domain of a subclass of class I aminoacyl-tRNA synthetases"/>
    <property type="match status" value="1"/>
</dbReference>
<dbReference type="InterPro" id="IPR001278">
    <property type="entry name" value="Arg-tRNA-ligase"/>
</dbReference>
<keyword evidence="6 11" id="KW-0547">Nucleotide-binding</keyword>
<dbReference type="Gene3D" id="1.10.730.10">
    <property type="entry name" value="Isoleucyl-tRNA Synthetase, Domain 1"/>
    <property type="match status" value="1"/>
</dbReference>
<dbReference type="NCBIfam" id="TIGR00456">
    <property type="entry name" value="argS"/>
    <property type="match status" value="1"/>
</dbReference>
<name>A0A1H8BBZ8_9FIRM</name>
<keyword evidence="9 11" id="KW-0030">Aminoacyl-tRNA synthetase</keyword>
<dbReference type="FunFam" id="1.10.730.10:FF:000008">
    <property type="entry name" value="Arginine--tRNA ligase"/>
    <property type="match status" value="1"/>
</dbReference>
<feature type="domain" description="DALR anticodon binding" evidence="13">
    <location>
        <begin position="466"/>
        <end position="586"/>
    </location>
</feature>
<dbReference type="Pfam" id="PF03485">
    <property type="entry name" value="Arg_tRNA_synt_N"/>
    <property type="match status" value="1"/>
</dbReference>
<dbReference type="Pfam" id="PF00750">
    <property type="entry name" value="tRNA-synt_1d"/>
    <property type="match status" value="1"/>
</dbReference>
<evidence type="ECO:0000256" key="10">
    <source>
        <dbReference type="ARBA" id="ARBA00049339"/>
    </source>
</evidence>
<evidence type="ECO:0000256" key="8">
    <source>
        <dbReference type="ARBA" id="ARBA00022917"/>
    </source>
</evidence>
<dbReference type="InterPro" id="IPR036695">
    <property type="entry name" value="Arg-tRNA-synth_N_sf"/>
</dbReference>
<dbReference type="Gene3D" id="3.30.1360.70">
    <property type="entry name" value="Arginyl tRNA synthetase N-terminal domain"/>
    <property type="match status" value="1"/>
</dbReference>
<dbReference type="GO" id="GO:0005524">
    <property type="term" value="F:ATP binding"/>
    <property type="evidence" value="ECO:0007669"/>
    <property type="project" value="UniProtKB-UniRule"/>
</dbReference>
<sequence length="586" mass="65138">MANYVKLASEEIKEIMMSALGKLVADKEIPAIPLPPFSVEIPNDTTHGDFATNLAMVSGKAFKEAGIKFNPREFAGKLCAAAILDGTLFDRCEVAGPGFINFFLSPKWFASVVKDVVDCGADFGRSDYGKGEKVMIEFVSANPTGPMHMGNARGGALGDCLAAAMDMAGFDVTREFYINDAGNQIEKFGISLEARYLQIYLGEDAVAFPEDAYHGEDIKERAQLFADVYGDRFVKADPKERQNALIEFALPKNIEKLQNDLGLYRIKYDVWFRESSLHNSGAVKKALDELTAKGMTYEKEGALWYKNSDVMKEQLLKQGKTPEQIEELGLKDDVLVRANGHPTYFAADIAYHYNKFVVRGFDRVINVWGADHHGHVARLKGAMDAIGLNGDKLDIVLMQLVRLMKDGQPYKMSKRSGKAVSLTDLIEDIPIDAARFFFNLSSPNSTLDFDLDLAVEQSSQNPVYYVQYAHARICSILKKLEADGVTPRGCTLDELCLLTLPEEIELIRALAEYPNMLVEVAKNYDPARMTRYSMDLATVFHKFYNSCRVADDNEALMYARLTLCIAVKNTIANVLGLMKVSAPKSM</sequence>
<dbReference type="PANTHER" id="PTHR11956">
    <property type="entry name" value="ARGINYL-TRNA SYNTHETASE"/>
    <property type="match status" value="1"/>
</dbReference>
<comment type="subunit">
    <text evidence="3 11">Monomer.</text>
</comment>
<organism evidence="15 16">
    <name type="scientific">Hydrogenoanaerobacterium saccharovorans</name>
    <dbReference type="NCBI Taxonomy" id="474960"/>
    <lineage>
        <taxon>Bacteria</taxon>
        <taxon>Bacillati</taxon>
        <taxon>Bacillota</taxon>
        <taxon>Clostridia</taxon>
        <taxon>Eubacteriales</taxon>
        <taxon>Oscillospiraceae</taxon>
        <taxon>Hydrogenoanaerobacterium</taxon>
    </lineage>
</organism>
<dbReference type="Proteomes" id="UP000199158">
    <property type="component" value="Unassembled WGS sequence"/>
</dbReference>
<evidence type="ECO:0000256" key="9">
    <source>
        <dbReference type="ARBA" id="ARBA00023146"/>
    </source>
</evidence>
<dbReference type="SUPFAM" id="SSF55190">
    <property type="entry name" value="Arginyl-tRNA synthetase (ArgRS), N-terminal 'additional' domain"/>
    <property type="match status" value="1"/>
</dbReference>
<evidence type="ECO:0000256" key="3">
    <source>
        <dbReference type="ARBA" id="ARBA00011245"/>
    </source>
</evidence>
<dbReference type="PRINTS" id="PR01038">
    <property type="entry name" value="TRNASYNTHARG"/>
</dbReference>
<evidence type="ECO:0000259" key="14">
    <source>
        <dbReference type="SMART" id="SM01016"/>
    </source>
</evidence>
<dbReference type="PANTHER" id="PTHR11956:SF5">
    <property type="entry name" value="ARGININE--TRNA LIGASE, CYTOPLASMIC"/>
    <property type="match status" value="1"/>
</dbReference>
<evidence type="ECO:0000256" key="6">
    <source>
        <dbReference type="ARBA" id="ARBA00022741"/>
    </source>
</evidence>
<dbReference type="InterPro" id="IPR001412">
    <property type="entry name" value="aa-tRNA-synth_I_CS"/>
</dbReference>
<gene>
    <name evidence="11" type="primary">argS</name>
    <name evidence="15" type="ORF">SAMN05216180_1824</name>
</gene>
<feature type="short sequence motif" description="'HIGH' region" evidence="11">
    <location>
        <begin position="141"/>
        <end position="151"/>
    </location>
</feature>
<evidence type="ECO:0000256" key="4">
    <source>
        <dbReference type="ARBA" id="ARBA00022490"/>
    </source>
</evidence>
<dbReference type="CDD" id="cd00671">
    <property type="entry name" value="ArgRS_core"/>
    <property type="match status" value="1"/>
</dbReference>
<dbReference type="GO" id="GO:0004814">
    <property type="term" value="F:arginine-tRNA ligase activity"/>
    <property type="evidence" value="ECO:0007669"/>
    <property type="project" value="UniProtKB-UniRule"/>
</dbReference>
<dbReference type="InterPro" id="IPR014729">
    <property type="entry name" value="Rossmann-like_a/b/a_fold"/>
</dbReference>